<reference evidence="2" key="1">
    <citation type="journal article" date="2019" name="Int. J. Syst. Evol. Microbiol.">
        <title>The Global Catalogue of Microorganisms (GCM) 10K type strain sequencing project: providing services to taxonomists for standard genome sequencing and annotation.</title>
        <authorList>
            <consortium name="The Broad Institute Genomics Platform"/>
            <consortium name="The Broad Institute Genome Sequencing Center for Infectious Disease"/>
            <person name="Wu L."/>
            <person name="Ma J."/>
        </authorList>
    </citation>
    <scope>NUCLEOTIDE SEQUENCE [LARGE SCALE GENOMIC DNA]</scope>
    <source>
        <strain evidence="2">CCUG 62221</strain>
    </source>
</reference>
<dbReference type="Proteomes" id="UP001597241">
    <property type="component" value="Unassembled WGS sequence"/>
</dbReference>
<dbReference type="RefSeq" id="WP_386807054.1">
    <property type="nucleotide sequence ID" value="NZ_JBHTMV010000002.1"/>
</dbReference>
<accession>A0ABW3WLU9</accession>
<sequence length="53" mass="5711">MKKGILYILAVFLITLTFTSCKAKKGGCGLTSDAQKIEQINTVNKPVIVANVK</sequence>
<keyword evidence="2" id="KW-1185">Reference proteome</keyword>
<proteinExistence type="predicted"/>
<dbReference type="EMBL" id="JBHTMV010000002">
    <property type="protein sequence ID" value="MFD1292447.1"/>
    <property type="molecule type" value="Genomic_DNA"/>
</dbReference>
<protein>
    <submittedName>
        <fullName evidence="1">Uncharacterized protein</fullName>
    </submittedName>
</protein>
<gene>
    <name evidence="1" type="ORF">ACFQ5N_01255</name>
</gene>
<comment type="caution">
    <text evidence="1">The sequence shown here is derived from an EMBL/GenBank/DDBJ whole genome shotgun (WGS) entry which is preliminary data.</text>
</comment>
<evidence type="ECO:0000313" key="1">
    <source>
        <dbReference type="EMBL" id="MFD1292447.1"/>
    </source>
</evidence>
<evidence type="ECO:0000313" key="2">
    <source>
        <dbReference type="Proteomes" id="UP001597241"/>
    </source>
</evidence>
<organism evidence="1 2">
    <name type="scientific">Lutibacter holmesii</name>
    <dbReference type="NCBI Taxonomy" id="1137985"/>
    <lineage>
        <taxon>Bacteria</taxon>
        <taxon>Pseudomonadati</taxon>
        <taxon>Bacteroidota</taxon>
        <taxon>Flavobacteriia</taxon>
        <taxon>Flavobacteriales</taxon>
        <taxon>Flavobacteriaceae</taxon>
        <taxon>Lutibacter</taxon>
    </lineage>
</organism>
<name>A0ABW3WLU9_9FLAO</name>
<dbReference type="PROSITE" id="PS51257">
    <property type="entry name" value="PROKAR_LIPOPROTEIN"/>
    <property type="match status" value="1"/>
</dbReference>